<evidence type="ECO:0000313" key="2">
    <source>
        <dbReference type="Proteomes" id="UP000284547"/>
    </source>
</evidence>
<dbReference type="EMBL" id="QWEY01000002">
    <property type="protein sequence ID" value="RGP38272.1"/>
    <property type="molecule type" value="Genomic_DNA"/>
</dbReference>
<name>A0A411Z5H7_9RHOB</name>
<evidence type="ECO:0000313" key="1">
    <source>
        <dbReference type="EMBL" id="RGP38272.1"/>
    </source>
</evidence>
<proteinExistence type="predicted"/>
<keyword evidence="2" id="KW-1185">Reference proteome</keyword>
<dbReference type="Proteomes" id="UP000284547">
    <property type="component" value="Unassembled WGS sequence"/>
</dbReference>
<gene>
    <name evidence="1" type="ORF">D1012_05450</name>
</gene>
<accession>A0A411Z5H7</accession>
<sequence>MSRTKLIPDPLVFARIRALMLLSGERAASFGAVSRATGLAAPTLVQRYGSQEGMVRAALLDGWDALDRAADAAEGASDLSVKGAQMLVKALSEDSGDAADLPLLVRHLDDPTLRLRAIAWRVRVEQALAVRLGGGAKGREAAALLFAAWQGQLLWQTVGDKGFKLKDAVKRLT</sequence>
<dbReference type="OrthoDB" id="6973663at2"/>
<dbReference type="RefSeq" id="WP_118150321.1">
    <property type="nucleotide sequence ID" value="NZ_QWEY01000002.1"/>
</dbReference>
<organism evidence="1 2">
    <name type="scientific">Pseudotabrizicola alkalilacus</name>
    <dbReference type="NCBI Taxonomy" id="2305252"/>
    <lineage>
        <taxon>Bacteria</taxon>
        <taxon>Pseudomonadati</taxon>
        <taxon>Pseudomonadota</taxon>
        <taxon>Alphaproteobacteria</taxon>
        <taxon>Rhodobacterales</taxon>
        <taxon>Paracoccaceae</taxon>
        <taxon>Pseudotabrizicola</taxon>
    </lineage>
</organism>
<dbReference type="AlphaFoldDB" id="A0A411Z5H7"/>
<reference evidence="1 2" key="1">
    <citation type="submission" date="2018-08" db="EMBL/GenBank/DDBJ databases">
        <title>Flavobacterium tibetense sp. nov., isolated from a wetland YonghuCo on Tibetan Plateau.</title>
        <authorList>
            <person name="Phurbu D."/>
            <person name="Lu H."/>
            <person name="Xing P."/>
        </authorList>
    </citation>
    <scope>NUCLEOTIDE SEQUENCE [LARGE SCALE GENOMIC DNA]</scope>
    <source>
        <strain evidence="1 2">DJC</strain>
    </source>
</reference>
<protein>
    <submittedName>
        <fullName evidence="1">Transcriptional regulator</fullName>
    </submittedName>
</protein>
<dbReference type="Gene3D" id="1.10.357.10">
    <property type="entry name" value="Tetracycline Repressor, domain 2"/>
    <property type="match status" value="1"/>
</dbReference>
<comment type="caution">
    <text evidence="1">The sequence shown here is derived from an EMBL/GenBank/DDBJ whole genome shotgun (WGS) entry which is preliminary data.</text>
</comment>